<dbReference type="InterPro" id="IPR014567">
    <property type="entry name" value="UCP031900"/>
</dbReference>
<gene>
    <name evidence="2" type="ORF">Q9295_08965</name>
</gene>
<dbReference type="SUPFAM" id="SSF101898">
    <property type="entry name" value="NHL repeat"/>
    <property type="match status" value="1"/>
</dbReference>
<dbReference type="EMBL" id="JAVDBT010000007">
    <property type="protein sequence ID" value="MDQ2066503.1"/>
    <property type="molecule type" value="Genomic_DNA"/>
</dbReference>
<dbReference type="Proteomes" id="UP001239680">
    <property type="component" value="Unassembled WGS sequence"/>
</dbReference>
<dbReference type="InterPro" id="IPR027372">
    <property type="entry name" value="Phytase-like_dom"/>
</dbReference>
<accession>A0ABU0VY05</accession>
<comment type="caution">
    <text evidence="2">The sequence shown here is derived from an EMBL/GenBank/DDBJ whole genome shotgun (WGS) entry which is preliminary data.</text>
</comment>
<dbReference type="PIRSF" id="PIRSF031900">
    <property type="entry name" value="UCP031900"/>
    <property type="match status" value="1"/>
</dbReference>
<reference evidence="2 3" key="1">
    <citation type="submission" date="2023-08" db="EMBL/GenBank/DDBJ databases">
        <title>Characterization of two Paracoccaceae strains isolated from Phycosphere and proposal of Xinfangfangia lacusdiani sp. nov.</title>
        <authorList>
            <person name="Deng Y."/>
            <person name="Zhang Y.Q."/>
        </authorList>
    </citation>
    <scope>NUCLEOTIDE SEQUENCE [LARGE SCALE GENOMIC DNA]</scope>
    <source>
        <strain evidence="2 3">CPCC 101601</strain>
    </source>
</reference>
<evidence type="ECO:0000259" key="1">
    <source>
        <dbReference type="Pfam" id="PF13449"/>
    </source>
</evidence>
<dbReference type="RefSeq" id="WP_306680200.1">
    <property type="nucleotide sequence ID" value="NZ_JAVDBT010000007.1"/>
</dbReference>
<protein>
    <submittedName>
        <fullName evidence="2">Esterase-like activity of phytase family protein</fullName>
    </submittedName>
</protein>
<keyword evidence="3" id="KW-1185">Reference proteome</keyword>
<proteinExistence type="predicted"/>
<evidence type="ECO:0000313" key="3">
    <source>
        <dbReference type="Proteomes" id="UP001239680"/>
    </source>
</evidence>
<organism evidence="2 3">
    <name type="scientific">Pseudogemmobacter lacusdianii</name>
    <dbReference type="NCBI Taxonomy" id="3069608"/>
    <lineage>
        <taxon>Bacteria</taxon>
        <taxon>Pseudomonadati</taxon>
        <taxon>Pseudomonadota</taxon>
        <taxon>Alphaproteobacteria</taxon>
        <taxon>Rhodobacterales</taxon>
        <taxon>Paracoccaceae</taxon>
        <taxon>Pseudogemmobacter</taxon>
    </lineage>
</organism>
<evidence type="ECO:0000313" key="2">
    <source>
        <dbReference type="EMBL" id="MDQ2066503.1"/>
    </source>
</evidence>
<dbReference type="Pfam" id="PF13449">
    <property type="entry name" value="Phytase-like"/>
    <property type="match status" value="1"/>
</dbReference>
<name>A0ABU0VY05_9RHOB</name>
<feature type="domain" description="Phytase-like" evidence="1">
    <location>
        <begin position="30"/>
        <end position="269"/>
    </location>
</feature>
<sequence>MAFGYQGSALATQPADFLQAFRWSSADALLGGLSGFDLAADGSGFVVLSDHGVMAEGQILRDAEGMITGIETAPMQVLRDENGAPLQRGSNDSEGIARDAKGRIYISFEGPARVRSYESLGAKARNLPSPEAFGAMQKNSALEALAIDHRGWLYTMPERSGALDRPFPVFVFDGAEWSQPFDIPREGDFLPVSADFGPDGRLYLLERAFRGVRGFASRVRVFDIGAQGAGPGETVLQTEVGTHDNLEGLAIWRDAQGRIRLTMVSDNNFYFFLRQEVVEYVLPEDAGPVDVGLAED</sequence>